<sequence length="405" mass="45508">MGESAVHDTEANDEVDEDEEDLGHHEQTAPELLSEVMIRSGYLLKRGDKRKKEYRLLKVVNTNEIRAVVPVDFKRVGLTVAIVTPERTMYLQGASQEDTYAWIHDINRIQLQSREPDALPELSQQMGTLHLRMDARRGSMRTDNAGMARAEPAAPLKIAPRSSTAPAVSISKVCHDMLAEPGVLSTSPTSVAVEARDAPELDGIRNEARLMPPASQPVLSSSEEEGEVDDGQAAVRPPPRPIPPEDLNRIIAQGYLMKQSSRRKQWRKRWFVLTVHMMYYARSHMDIRTHRSIPTSMILDVMECEPPQGTSPPFILRSLAATPLPTDSAHAKHPFNAEASVQNVLRSPSRSRLDRCFKIVTPRRTYFVCAPTEEDEIKWLSALQTILNRKRSAPMPEQRTTMNAN</sequence>
<feature type="domain" description="PH" evidence="2">
    <location>
        <begin position="249"/>
        <end position="388"/>
    </location>
</feature>
<dbReference type="AlphaFoldDB" id="A0AAF0IT58"/>
<dbReference type="SMART" id="SM00233">
    <property type="entry name" value="PH"/>
    <property type="match status" value="2"/>
</dbReference>
<feature type="compositionally biased region" description="Basic and acidic residues" evidence="1">
    <location>
        <begin position="1"/>
        <end position="10"/>
    </location>
</feature>
<dbReference type="PANTHER" id="PTHR14336">
    <property type="entry name" value="TANDEM PH DOMAIN CONTAINING PROTEIN"/>
    <property type="match status" value="1"/>
</dbReference>
<dbReference type="InterPro" id="IPR011993">
    <property type="entry name" value="PH-like_dom_sf"/>
</dbReference>
<evidence type="ECO:0000259" key="2">
    <source>
        <dbReference type="PROSITE" id="PS50003"/>
    </source>
</evidence>
<name>A0AAF0IT58_9BASI</name>
<dbReference type="InterPro" id="IPR051707">
    <property type="entry name" value="PI-Interact_SigTrans_Reg"/>
</dbReference>
<evidence type="ECO:0000313" key="3">
    <source>
        <dbReference type="EMBL" id="WFD02869.1"/>
    </source>
</evidence>
<feature type="region of interest" description="Disordered" evidence="1">
    <location>
        <begin position="1"/>
        <end position="30"/>
    </location>
</feature>
<feature type="compositionally biased region" description="Acidic residues" evidence="1">
    <location>
        <begin position="11"/>
        <end position="21"/>
    </location>
</feature>
<dbReference type="EMBL" id="CP119935">
    <property type="protein sequence ID" value="WFD02869.1"/>
    <property type="molecule type" value="Genomic_DNA"/>
</dbReference>
<dbReference type="InterPro" id="IPR001849">
    <property type="entry name" value="PH_domain"/>
</dbReference>
<dbReference type="PANTHER" id="PTHR14336:SF8">
    <property type="entry name" value="PROTEIN OPY1"/>
    <property type="match status" value="1"/>
</dbReference>
<evidence type="ECO:0000313" key="4">
    <source>
        <dbReference type="Proteomes" id="UP001214603"/>
    </source>
</evidence>
<dbReference type="PROSITE" id="PS50003">
    <property type="entry name" value="PH_DOMAIN"/>
    <property type="match status" value="1"/>
</dbReference>
<dbReference type="Gene3D" id="2.30.29.30">
    <property type="entry name" value="Pleckstrin-homology domain (PH domain)/Phosphotyrosine-binding domain (PTB)"/>
    <property type="match status" value="2"/>
</dbReference>
<organism evidence="3 4">
    <name type="scientific">Malassezia obtusa</name>
    <dbReference type="NCBI Taxonomy" id="76774"/>
    <lineage>
        <taxon>Eukaryota</taxon>
        <taxon>Fungi</taxon>
        <taxon>Dikarya</taxon>
        <taxon>Basidiomycota</taxon>
        <taxon>Ustilaginomycotina</taxon>
        <taxon>Malasseziomycetes</taxon>
        <taxon>Malasseziales</taxon>
        <taxon>Malasseziaceae</taxon>
        <taxon>Malassezia</taxon>
    </lineage>
</organism>
<keyword evidence="4" id="KW-1185">Reference proteome</keyword>
<proteinExistence type="predicted"/>
<feature type="region of interest" description="Disordered" evidence="1">
    <location>
        <begin position="207"/>
        <end position="246"/>
    </location>
</feature>
<reference evidence="3" key="1">
    <citation type="submission" date="2023-03" db="EMBL/GenBank/DDBJ databases">
        <title>Mating type loci evolution in Malassezia.</title>
        <authorList>
            <person name="Coelho M.A."/>
        </authorList>
    </citation>
    <scope>NUCLEOTIDE SEQUENCE</scope>
    <source>
        <strain evidence="3">CBS 7876</strain>
    </source>
</reference>
<dbReference type="SUPFAM" id="SSF50729">
    <property type="entry name" value="PH domain-like"/>
    <property type="match status" value="2"/>
</dbReference>
<evidence type="ECO:0000256" key="1">
    <source>
        <dbReference type="SAM" id="MobiDB-lite"/>
    </source>
</evidence>
<protein>
    <recommendedName>
        <fullName evidence="2">PH domain-containing protein</fullName>
    </recommendedName>
</protein>
<dbReference type="Pfam" id="PF00169">
    <property type="entry name" value="PH"/>
    <property type="match status" value="1"/>
</dbReference>
<gene>
    <name evidence="3" type="ORF">MOBT1_001556</name>
</gene>
<dbReference type="Proteomes" id="UP001214603">
    <property type="component" value="Chromosome 2"/>
</dbReference>
<accession>A0AAF0IT58</accession>